<reference evidence="2" key="1">
    <citation type="journal article" date="2017" name="Nature">
        <title>The sunflower genome provides insights into oil metabolism, flowering and Asterid evolution.</title>
        <authorList>
            <person name="Badouin H."/>
            <person name="Gouzy J."/>
            <person name="Grassa C.J."/>
            <person name="Murat F."/>
            <person name="Staton S.E."/>
            <person name="Cottret L."/>
            <person name="Lelandais-Briere C."/>
            <person name="Owens G.L."/>
            <person name="Carrere S."/>
            <person name="Mayjonade B."/>
            <person name="Legrand L."/>
            <person name="Gill N."/>
            <person name="Kane N.C."/>
            <person name="Bowers J.E."/>
            <person name="Hubner S."/>
            <person name="Bellec A."/>
            <person name="Berard A."/>
            <person name="Berges H."/>
            <person name="Blanchet N."/>
            <person name="Boniface M.C."/>
            <person name="Brunel D."/>
            <person name="Catrice O."/>
            <person name="Chaidir N."/>
            <person name="Claudel C."/>
            <person name="Donnadieu C."/>
            <person name="Faraut T."/>
            <person name="Fievet G."/>
            <person name="Helmstetter N."/>
            <person name="King M."/>
            <person name="Knapp S.J."/>
            <person name="Lai Z."/>
            <person name="Le Paslier M.C."/>
            <person name="Lippi Y."/>
            <person name="Lorenzon L."/>
            <person name="Mandel J.R."/>
            <person name="Marage G."/>
            <person name="Marchand G."/>
            <person name="Marquand E."/>
            <person name="Bret-Mestries E."/>
            <person name="Morien E."/>
            <person name="Nambeesan S."/>
            <person name="Nguyen T."/>
            <person name="Pegot-Espagnet P."/>
            <person name="Pouilly N."/>
            <person name="Raftis F."/>
            <person name="Sallet E."/>
            <person name="Schiex T."/>
            <person name="Thomas J."/>
            <person name="Vandecasteele C."/>
            <person name="Vares D."/>
            <person name="Vear F."/>
            <person name="Vautrin S."/>
            <person name="Crespi M."/>
            <person name="Mangin B."/>
            <person name="Burke J.M."/>
            <person name="Salse J."/>
            <person name="Munos S."/>
            <person name="Vincourt P."/>
            <person name="Rieseberg L.H."/>
            <person name="Langlade N.B."/>
        </authorList>
    </citation>
    <scope>NUCLEOTIDE SEQUENCE</scope>
    <source>
        <tissue evidence="2">Leaves</tissue>
    </source>
</reference>
<protein>
    <submittedName>
        <fullName evidence="2">Uncharacterized protein</fullName>
    </submittedName>
</protein>
<organism evidence="2 3">
    <name type="scientific">Helianthus annuus</name>
    <name type="common">Common sunflower</name>
    <dbReference type="NCBI Taxonomy" id="4232"/>
    <lineage>
        <taxon>Eukaryota</taxon>
        <taxon>Viridiplantae</taxon>
        <taxon>Streptophyta</taxon>
        <taxon>Embryophyta</taxon>
        <taxon>Tracheophyta</taxon>
        <taxon>Spermatophyta</taxon>
        <taxon>Magnoliopsida</taxon>
        <taxon>eudicotyledons</taxon>
        <taxon>Gunneridae</taxon>
        <taxon>Pentapetalae</taxon>
        <taxon>asterids</taxon>
        <taxon>campanulids</taxon>
        <taxon>Asterales</taxon>
        <taxon>Asteraceae</taxon>
        <taxon>Asteroideae</taxon>
        <taxon>Heliantheae alliance</taxon>
        <taxon>Heliantheae</taxon>
        <taxon>Helianthus</taxon>
    </lineage>
</organism>
<feature type="region of interest" description="Disordered" evidence="1">
    <location>
        <begin position="1"/>
        <end position="24"/>
    </location>
</feature>
<evidence type="ECO:0000313" key="2">
    <source>
        <dbReference type="EMBL" id="KAF5786856.1"/>
    </source>
</evidence>
<sequence>MEDARAVKEQAEAELKTQISGKDKDLASKDGEIAELKHRLQEQVEKNESLEIDLEAEKSKATTAEEAKRQAEEPRAISSSALNVAQNNYAEVQGVVDTLASEAEWLRSRGLVLVLPLFNLCFIY</sequence>
<feature type="region of interest" description="Disordered" evidence="1">
    <location>
        <begin position="54"/>
        <end position="80"/>
    </location>
</feature>
<keyword evidence="3" id="KW-1185">Reference proteome</keyword>
<proteinExistence type="predicted"/>
<accession>A0A9K3HZ24</accession>
<gene>
    <name evidence="2" type="ORF">HanXRQr2_Chr10g0445951</name>
</gene>
<evidence type="ECO:0000256" key="1">
    <source>
        <dbReference type="SAM" id="MobiDB-lite"/>
    </source>
</evidence>
<dbReference type="AlphaFoldDB" id="A0A9K3HZ24"/>
<name>A0A9K3HZ24_HELAN</name>
<dbReference type="EMBL" id="MNCJ02000325">
    <property type="protein sequence ID" value="KAF5786856.1"/>
    <property type="molecule type" value="Genomic_DNA"/>
</dbReference>
<feature type="compositionally biased region" description="Basic and acidic residues" evidence="1">
    <location>
        <begin position="54"/>
        <end position="75"/>
    </location>
</feature>
<comment type="caution">
    <text evidence="2">The sequence shown here is derived from an EMBL/GenBank/DDBJ whole genome shotgun (WGS) entry which is preliminary data.</text>
</comment>
<dbReference type="Gramene" id="mRNA:HanXRQr2_Chr10g0445951">
    <property type="protein sequence ID" value="mRNA:HanXRQr2_Chr10g0445951"/>
    <property type="gene ID" value="HanXRQr2_Chr10g0445951"/>
</dbReference>
<reference evidence="2" key="2">
    <citation type="submission" date="2020-06" db="EMBL/GenBank/DDBJ databases">
        <title>Helianthus annuus Genome sequencing and assembly Release 2.</title>
        <authorList>
            <person name="Gouzy J."/>
            <person name="Langlade N."/>
            <person name="Munos S."/>
        </authorList>
    </citation>
    <scope>NUCLEOTIDE SEQUENCE</scope>
    <source>
        <tissue evidence="2">Leaves</tissue>
    </source>
</reference>
<evidence type="ECO:0000313" key="3">
    <source>
        <dbReference type="Proteomes" id="UP000215914"/>
    </source>
</evidence>
<dbReference type="Proteomes" id="UP000215914">
    <property type="component" value="Unassembled WGS sequence"/>
</dbReference>